<dbReference type="AlphaFoldDB" id="A0A238UW07"/>
<dbReference type="EMBL" id="FZNN01000001">
    <property type="protein sequence ID" value="SNR26178.1"/>
    <property type="molecule type" value="Genomic_DNA"/>
</dbReference>
<organism evidence="2 3">
    <name type="scientific">Puniceibacterium sediminis</name>
    <dbReference type="NCBI Taxonomy" id="1608407"/>
    <lineage>
        <taxon>Bacteria</taxon>
        <taxon>Pseudomonadati</taxon>
        <taxon>Pseudomonadota</taxon>
        <taxon>Alphaproteobacteria</taxon>
        <taxon>Rhodobacterales</taxon>
        <taxon>Paracoccaceae</taxon>
        <taxon>Puniceibacterium</taxon>
    </lineage>
</organism>
<proteinExistence type="predicted"/>
<name>A0A238UW07_9RHOB</name>
<evidence type="ECO:0000259" key="1">
    <source>
        <dbReference type="Pfam" id="PF18546"/>
    </source>
</evidence>
<keyword evidence="3" id="KW-1185">Reference proteome</keyword>
<dbReference type="Pfam" id="PF18546">
    <property type="entry name" value="MetOD1"/>
    <property type="match status" value="1"/>
</dbReference>
<dbReference type="OrthoDB" id="260231at2"/>
<evidence type="ECO:0000313" key="2">
    <source>
        <dbReference type="EMBL" id="SNR26178.1"/>
    </source>
</evidence>
<dbReference type="RefSeq" id="WP_089268649.1">
    <property type="nucleotide sequence ID" value="NZ_FZNN01000001.1"/>
</dbReference>
<accession>A0A238UW07</accession>
<reference evidence="2 3" key="1">
    <citation type="submission" date="2017-06" db="EMBL/GenBank/DDBJ databases">
        <authorList>
            <person name="Kim H.J."/>
            <person name="Triplett B.A."/>
        </authorList>
    </citation>
    <scope>NUCLEOTIDE SEQUENCE [LARGE SCALE GENOMIC DNA]</scope>
    <source>
        <strain evidence="2 3">DSM 29052</strain>
    </source>
</reference>
<evidence type="ECO:0000313" key="3">
    <source>
        <dbReference type="Proteomes" id="UP000198417"/>
    </source>
</evidence>
<protein>
    <recommendedName>
        <fullName evidence="1">Metanogen output domain-containing protein</fullName>
    </recommendedName>
</protein>
<dbReference type="InterPro" id="IPR041359">
    <property type="entry name" value="MetOD1"/>
</dbReference>
<dbReference type="Proteomes" id="UP000198417">
    <property type="component" value="Unassembled WGS sequence"/>
</dbReference>
<gene>
    <name evidence="2" type="ORF">SAMN06265370_101200</name>
</gene>
<sequence>MQPVRGPDPETAFIDLSVGGFFGDIVGTLAGTLEEVFGLDDSSAFISVAGDAIALRLKALYESELGELPKDAEVIGRVLVDVMRRVGGDFRIESVEKDRIVFVNRRCPFGSRVEGRPSLCMITTNLFGRIAAETNGYAGVQVEQAIARGAPKCRVVVALERVADGSWYEFFE</sequence>
<feature type="domain" description="Metanogen output" evidence="1">
    <location>
        <begin position="25"/>
        <end position="157"/>
    </location>
</feature>